<dbReference type="Pfam" id="PF12259">
    <property type="entry name" value="Baculo_F"/>
    <property type="match status" value="1"/>
</dbReference>
<dbReference type="EMBL" id="GL761727">
    <property type="protein sequence ID" value="EFZ22897.1"/>
    <property type="molecule type" value="Genomic_DNA"/>
</dbReference>
<name>E9I953_SOLIN</name>
<dbReference type="AlphaFoldDB" id="E9I953"/>
<dbReference type="InterPro" id="IPR022048">
    <property type="entry name" value="Envelope_fusion-like"/>
</dbReference>
<sequence>MIKQNRLNCRLMATKSLPEEVKTKPPYKVQEFQQKPGIYFKKIGTMKQVETTWKLVIEIDVATINRRVMQFQEYIEHTEKMYRLVIINQNCKNSLQILKEKNKRIITATEKLQAIYKKPIATRGLIDAIGAISKTLFGTMDANGARAIEEQ</sequence>
<proteinExistence type="predicted"/>
<evidence type="ECO:0000313" key="1">
    <source>
        <dbReference type="EMBL" id="EFZ22897.1"/>
    </source>
</evidence>
<reference evidence="1" key="1">
    <citation type="journal article" date="2011" name="Proc. Natl. Acad. Sci. U.S.A.">
        <title>The genome of the fire ant Solenopsis invicta.</title>
        <authorList>
            <person name="Wurm Y."/>
            <person name="Wang J."/>
            <person name="Riba-Grognuz O."/>
            <person name="Corona M."/>
            <person name="Nygaard S."/>
            <person name="Hunt B.G."/>
            <person name="Ingram K.K."/>
            <person name="Falquet L."/>
            <person name="Nipitwattanaphon M."/>
            <person name="Gotzek D."/>
            <person name="Dijkstra M.B."/>
            <person name="Oettler J."/>
            <person name="Comtesse F."/>
            <person name="Shih C.J."/>
            <person name="Wu W.J."/>
            <person name="Yang C.C."/>
            <person name="Thomas J."/>
            <person name="Beaudoing E."/>
            <person name="Pradervand S."/>
            <person name="Flegel V."/>
            <person name="Cook E.D."/>
            <person name="Fabbretti R."/>
            <person name="Stockinger H."/>
            <person name="Long L."/>
            <person name="Farmerie W.G."/>
            <person name="Oakey J."/>
            <person name="Boomsma J.J."/>
            <person name="Pamilo P."/>
            <person name="Yi S.V."/>
            <person name="Heinze J."/>
            <person name="Goodisman M.A."/>
            <person name="Farinelli L."/>
            <person name="Harshman K."/>
            <person name="Hulo N."/>
            <person name="Cerutti L."/>
            <person name="Xenarios I."/>
            <person name="Shoemaker D."/>
            <person name="Keller L."/>
        </authorList>
    </citation>
    <scope>NUCLEOTIDE SEQUENCE [LARGE SCALE GENOMIC DNA]</scope>
</reference>
<dbReference type="HOGENOM" id="CLU_125163_0_0_1"/>
<gene>
    <name evidence="1" type="ORF">SINV_08632</name>
</gene>
<feature type="non-terminal residue" evidence="1">
    <location>
        <position position="151"/>
    </location>
</feature>
<organism>
    <name type="scientific">Solenopsis invicta</name>
    <name type="common">Red imported fire ant</name>
    <name type="synonym">Solenopsis wagneri</name>
    <dbReference type="NCBI Taxonomy" id="13686"/>
    <lineage>
        <taxon>Eukaryota</taxon>
        <taxon>Metazoa</taxon>
        <taxon>Ecdysozoa</taxon>
        <taxon>Arthropoda</taxon>
        <taxon>Hexapoda</taxon>
        <taxon>Insecta</taxon>
        <taxon>Pterygota</taxon>
        <taxon>Neoptera</taxon>
        <taxon>Endopterygota</taxon>
        <taxon>Hymenoptera</taxon>
        <taxon>Apocrita</taxon>
        <taxon>Aculeata</taxon>
        <taxon>Formicoidea</taxon>
        <taxon>Formicidae</taxon>
        <taxon>Myrmicinae</taxon>
        <taxon>Solenopsis</taxon>
    </lineage>
</organism>
<protein>
    <submittedName>
        <fullName evidence="1">Uncharacterized protein</fullName>
    </submittedName>
</protein>
<accession>E9I953</accession>